<accession>A0A4D8QDS0</accession>
<organism evidence="1 2">
    <name type="scientific">Azospirillum brasilense</name>
    <dbReference type="NCBI Taxonomy" id="192"/>
    <lineage>
        <taxon>Bacteria</taxon>
        <taxon>Pseudomonadati</taxon>
        <taxon>Pseudomonadota</taxon>
        <taxon>Alphaproteobacteria</taxon>
        <taxon>Rhodospirillales</taxon>
        <taxon>Azospirillaceae</taxon>
        <taxon>Azospirillum</taxon>
    </lineage>
</organism>
<reference evidence="1 2" key="1">
    <citation type="submission" date="2018-09" db="EMBL/GenBank/DDBJ databases">
        <title>Whole genome based analysis of evolution and adaptive divergence in Indian and Brazilian strains of Azospirillum brasilense.</title>
        <authorList>
            <person name="Singh C."/>
            <person name="Tripathi A.K."/>
        </authorList>
    </citation>
    <scope>NUCLEOTIDE SEQUENCE [LARGE SCALE GENOMIC DNA]</scope>
    <source>
        <strain evidence="1 2">MTCC4036</strain>
        <plasmid evidence="1 2">p1</plasmid>
    </source>
</reference>
<evidence type="ECO:0000313" key="1">
    <source>
        <dbReference type="EMBL" id="QCO04162.1"/>
    </source>
</evidence>
<proteinExistence type="predicted"/>
<sequence length="125" mass="14069">MTRQRAAAVPFPSAEEAWLWTCRMVAGNVYGVPVQRVPEPIPRPCQPMDVAHAVDQLYRRSQLTRDHLAVLGHYGRRRSAPDPARDREARARLLWDEAFGLIAPVLAAKGFILREPAETAVFELV</sequence>
<dbReference type="EMBL" id="CP032331">
    <property type="protein sequence ID" value="QCO04162.1"/>
    <property type="molecule type" value="Genomic_DNA"/>
</dbReference>
<geneLocation type="plasmid" evidence="1">
    <name>p1</name>
</geneLocation>
<evidence type="ECO:0000313" key="2">
    <source>
        <dbReference type="Proteomes" id="UP000298596"/>
    </source>
</evidence>
<protein>
    <submittedName>
        <fullName evidence="1">Uncharacterized protein</fullName>
    </submittedName>
</protein>
<gene>
    <name evidence="1" type="ORF">D3867_19575</name>
</gene>
<name>A0A4D8QDS0_AZOBR</name>
<dbReference type="AlphaFoldDB" id="A0A4D8QDS0"/>
<keyword evidence="1" id="KW-0614">Plasmid</keyword>
<dbReference type="Proteomes" id="UP000298596">
    <property type="component" value="Plasmid p1"/>
</dbReference>